<organism evidence="2 3">
    <name type="scientific">Paspalum notatum var. saurae</name>
    <dbReference type="NCBI Taxonomy" id="547442"/>
    <lineage>
        <taxon>Eukaryota</taxon>
        <taxon>Viridiplantae</taxon>
        <taxon>Streptophyta</taxon>
        <taxon>Embryophyta</taxon>
        <taxon>Tracheophyta</taxon>
        <taxon>Spermatophyta</taxon>
        <taxon>Magnoliopsida</taxon>
        <taxon>Liliopsida</taxon>
        <taxon>Poales</taxon>
        <taxon>Poaceae</taxon>
        <taxon>PACMAD clade</taxon>
        <taxon>Panicoideae</taxon>
        <taxon>Andropogonodae</taxon>
        <taxon>Paspaleae</taxon>
        <taxon>Paspalinae</taxon>
        <taxon>Paspalum</taxon>
    </lineage>
</organism>
<dbReference type="Pfam" id="PF24626">
    <property type="entry name" value="SH3_Tf2-1"/>
    <property type="match status" value="1"/>
</dbReference>
<name>A0AAQ3UW61_PASNO</name>
<evidence type="ECO:0000313" key="3">
    <source>
        <dbReference type="Proteomes" id="UP001341281"/>
    </source>
</evidence>
<dbReference type="AlphaFoldDB" id="A0AAQ3UW61"/>
<dbReference type="SUPFAM" id="SSF54160">
    <property type="entry name" value="Chromo domain-like"/>
    <property type="match status" value="1"/>
</dbReference>
<dbReference type="InterPro" id="IPR016197">
    <property type="entry name" value="Chromo-like_dom_sf"/>
</dbReference>
<keyword evidence="3" id="KW-1185">Reference proteome</keyword>
<dbReference type="EMBL" id="CP144754">
    <property type="protein sequence ID" value="WVZ97522.1"/>
    <property type="molecule type" value="Genomic_DNA"/>
</dbReference>
<accession>A0AAQ3UW61</accession>
<gene>
    <name evidence="2" type="ORF">U9M48_043049</name>
</gene>
<dbReference type="Proteomes" id="UP001341281">
    <property type="component" value="Chromosome 10"/>
</dbReference>
<dbReference type="InterPro" id="IPR056924">
    <property type="entry name" value="SH3_Tf2-1"/>
</dbReference>
<reference evidence="2 3" key="1">
    <citation type="submission" date="2024-02" db="EMBL/GenBank/DDBJ databases">
        <title>High-quality chromosome-scale genome assembly of Pensacola bahiagrass (Paspalum notatum Flugge var. saurae).</title>
        <authorList>
            <person name="Vega J.M."/>
            <person name="Podio M."/>
            <person name="Orjuela J."/>
            <person name="Siena L.A."/>
            <person name="Pessino S.C."/>
            <person name="Combes M.C."/>
            <person name="Mariac C."/>
            <person name="Albertini E."/>
            <person name="Pupilli F."/>
            <person name="Ortiz J.P.A."/>
            <person name="Leblanc O."/>
        </authorList>
    </citation>
    <scope>NUCLEOTIDE SEQUENCE [LARGE SCALE GENOMIC DNA]</scope>
    <source>
        <strain evidence="2">R1</strain>
        <tissue evidence="2">Leaf</tissue>
    </source>
</reference>
<sequence length="226" mass="26288">MVGRERTNRVLEDMLRACAIRYQAGLKRSPFEALYGESAGPHCYGIGAGEKQVFGPDIIKDAEEQVKIVRENRELPSLGEKSYAYKRRRDLTFEVNDFVYLKVSPMRGIRRFNIKGKLAPRYIGPFKVLEKKGVVAYKLELPPSLTGVHDVFHVSQLKKCLRVPEEETPPEGLDVREDLTYTSIRKSYREQEDQNVRVRWKHHTKREATWEREEEMRAAYPNLFAS</sequence>
<proteinExistence type="predicted"/>
<feature type="domain" description="Tf2-1-like SH3-like" evidence="1">
    <location>
        <begin position="97"/>
        <end position="160"/>
    </location>
</feature>
<evidence type="ECO:0000313" key="2">
    <source>
        <dbReference type="EMBL" id="WVZ97522.1"/>
    </source>
</evidence>
<evidence type="ECO:0000259" key="1">
    <source>
        <dbReference type="Pfam" id="PF24626"/>
    </source>
</evidence>
<dbReference type="PANTHER" id="PTHR46148:SF57">
    <property type="entry name" value="OS12G0499874 PROTEIN"/>
    <property type="match status" value="1"/>
</dbReference>
<dbReference type="PANTHER" id="PTHR46148">
    <property type="entry name" value="CHROMO DOMAIN-CONTAINING PROTEIN"/>
    <property type="match status" value="1"/>
</dbReference>
<protein>
    <recommendedName>
        <fullName evidence="1">Tf2-1-like SH3-like domain-containing protein</fullName>
    </recommendedName>
</protein>